<dbReference type="AlphaFoldDB" id="A0A645CP97"/>
<keyword evidence="1" id="KW-0472">Membrane</keyword>
<comment type="caution">
    <text evidence="2">The sequence shown here is derived from an EMBL/GenBank/DDBJ whole genome shotgun (WGS) entry which is preliminary data.</text>
</comment>
<keyword evidence="1" id="KW-0812">Transmembrane</keyword>
<dbReference type="EMBL" id="VSSQ01028840">
    <property type="protein sequence ID" value="MPM78719.1"/>
    <property type="molecule type" value="Genomic_DNA"/>
</dbReference>
<feature type="transmembrane region" description="Helical" evidence="1">
    <location>
        <begin position="12"/>
        <end position="31"/>
    </location>
</feature>
<keyword evidence="1" id="KW-1133">Transmembrane helix</keyword>
<protein>
    <submittedName>
        <fullName evidence="2">Uncharacterized protein</fullName>
    </submittedName>
</protein>
<reference evidence="2" key="1">
    <citation type="submission" date="2019-08" db="EMBL/GenBank/DDBJ databases">
        <authorList>
            <person name="Kucharzyk K."/>
            <person name="Murdoch R.W."/>
            <person name="Higgins S."/>
            <person name="Loffler F."/>
        </authorList>
    </citation>
    <scope>NUCLEOTIDE SEQUENCE</scope>
</reference>
<evidence type="ECO:0000313" key="2">
    <source>
        <dbReference type="EMBL" id="MPM78719.1"/>
    </source>
</evidence>
<accession>A0A645CP97</accession>
<gene>
    <name evidence="2" type="ORF">SDC9_125730</name>
</gene>
<organism evidence="2">
    <name type="scientific">bioreactor metagenome</name>
    <dbReference type="NCBI Taxonomy" id="1076179"/>
    <lineage>
        <taxon>unclassified sequences</taxon>
        <taxon>metagenomes</taxon>
        <taxon>ecological metagenomes</taxon>
    </lineage>
</organism>
<name>A0A645CP97_9ZZZZ</name>
<proteinExistence type="predicted"/>
<evidence type="ECO:0000256" key="1">
    <source>
        <dbReference type="SAM" id="Phobius"/>
    </source>
</evidence>
<sequence length="76" mass="8565">MVLNNRPINKKIAIISLVLGYSLTFIVDLLFQMEISLPGIEFMIGRNIMEAGIIMSIVGVLMEKKQITENNKVENN</sequence>
<feature type="transmembrane region" description="Helical" evidence="1">
    <location>
        <begin position="43"/>
        <end position="62"/>
    </location>
</feature>